<evidence type="ECO:0000256" key="5">
    <source>
        <dbReference type="ARBA" id="ARBA00008310"/>
    </source>
</evidence>
<keyword evidence="15" id="KW-1185">Reference proteome</keyword>
<evidence type="ECO:0000256" key="2">
    <source>
        <dbReference type="ARBA" id="ARBA00001974"/>
    </source>
</evidence>
<evidence type="ECO:0000256" key="6">
    <source>
        <dbReference type="ARBA" id="ARBA00012402"/>
    </source>
</evidence>
<dbReference type="EC" id="1.3.3.15" evidence="6 12"/>
<protein>
    <recommendedName>
        <fullName evidence="7 12">Coproporphyrinogen III oxidase</fullName>
        <ecNumber evidence="6 12">1.3.3.15</ecNumber>
    </recommendedName>
</protein>
<evidence type="ECO:0000256" key="12">
    <source>
        <dbReference type="RuleBase" id="RU364052"/>
    </source>
</evidence>
<gene>
    <name evidence="14" type="ORF">EV190_11567</name>
</gene>
<dbReference type="GO" id="GO:0004729">
    <property type="term" value="F:oxygen-dependent protoporphyrinogen oxidase activity"/>
    <property type="evidence" value="ECO:0007669"/>
    <property type="project" value="UniProtKB-UniRule"/>
</dbReference>
<feature type="domain" description="Amine oxidase" evidence="13">
    <location>
        <begin position="14"/>
        <end position="469"/>
    </location>
</feature>
<organism evidence="14 15">
    <name type="scientific">Actinorugispora endophytica</name>
    <dbReference type="NCBI Taxonomy" id="1605990"/>
    <lineage>
        <taxon>Bacteria</taxon>
        <taxon>Bacillati</taxon>
        <taxon>Actinomycetota</taxon>
        <taxon>Actinomycetes</taxon>
        <taxon>Streptosporangiales</taxon>
        <taxon>Nocardiopsidaceae</taxon>
        <taxon>Actinorugispora</taxon>
    </lineage>
</organism>
<dbReference type="SUPFAM" id="SSF51905">
    <property type="entry name" value="FAD/NAD(P)-binding domain"/>
    <property type="match status" value="1"/>
</dbReference>
<proteinExistence type="inferred from homology"/>
<dbReference type="GO" id="GO:0006783">
    <property type="term" value="P:heme biosynthetic process"/>
    <property type="evidence" value="ECO:0007669"/>
    <property type="project" value="UniProtKB-UniRule"/>
</dbReference>
<dbReference type="Gene3D" id="1.10.3110.10">
    <property type="entry name" value="protoporphyrinogen ix oxidase, domain 3"/>
    <property type="match status" value="1"/>
</dbReference>
<sequence>METKPRAVVVGGGVSGLTAAHRLAESGHSVTVLEAAPKPGGKLATATVAGVPADVGAEAVLARRPEALSLIEELGLGDRITHPGVASSRLYSRGALREIPADNIMGVPGDLAALARSGVLSPAGVLRAARDLVWPATPVRGDVPVAAYIGVRMGAEVVDRLVEPLLGGVYAGRADRLSLDSTLPQIAPLARGERSLMAAVRKAGRRARAAVPEGAPRPPVFATLRGGLAGLVDALAARPAVRVETSATVRELRRTGRGWSLVVGPAGDSRRVDADAVVLACPAPAAARLLRAEVPRAATELDGIEYASMAVVTLAYRASAFPAPPAGSGFLVPAVEDRVIKAVTFSSVKWPWLAEELRAVHSGADMVLLRCSIGRIGGEAVLQRSDEELAALAAADLADICGVAGPPVDSRVTRWGGGLPQYAVGHGDRIARLRSALAGHEDLAVCGAAYDGVGVPACVGGAEEAARLITRTTTRQRSHT</sequence>
<dbReference type="GO" id="GO:0005737">
    <property type="term" value="C:cytoplasm"/>
    <property type="evidence" value="ECO:0007669"/>
    <property type="project" value="UniProtKB-SubCell"/>
</dbReference>
<dbReference type="UniPathway" id="UPA00252"/>
<dbReference type="RefSeq" id="WP_133742459.1">
    <property type="nucleotide sequence ID" value="NZ_SNYN01000015.1"/>
</dbReference>
<comment type="similarity">
    <text evidence="5 12">Belongs to the protoporphyrinogen/coproporphyrinogen oxidase family. Coproporphyrinogen III oxidase subfamily.</text>
</comment>
<evidence type="ECO:0000256" key="10">
    <source>
        <dbReference type="ARBA" id="ARBA00023002"/>
    </source>
</evidence>
<comment type="pathway">
    <text evidence="4 12">Porphyrin-containing compound metabolism; protoheme biosynthesis.</text>
</comment>
<evidence type="ECO:0000256" key="8">
    <source>
        <dbReference type="ARBA" id="ARBA00022630"/>
    </source>
</evidence>
<evidence type="ECO:0000256" key="1">
    <source>
        <dbReference type="ARBA" id="ARBA00001755"/>
    </source>
</evidence>
<dbReference type="AlphaFoldDB" id="A0A4V3D7Z5"/>
<dbReference type="SUPFAM" id="SSF54373">
    <property type="entry name" value="FAD-linked reductases, C-terminal domain"/>
    <property type="match status" value="1"/>
</dbReference>
<dbReference type="OrthoDB" id="4496419at2"/>
<comment type="caution">
    <text evidence="14">The sequence shown here is derived from an EMBL/GenBank/DDBJ whole genome shotgun (WGS) entry which is preliminary data.</text>
</comment>
<dbReference type="Gene3D" id="3.50.50.60">
    <property type="entry name" value="FAD/NAD(P)-binding domain"/>
    <property type="match status" value="1"/>
</dbReference>
<evidence type="ECO:0000313" key="15">
    <source>
        <dbReference type="Proteomes" id="UP000295281"/>
    </source>
</evidence>
<comment type="catalytic activity">
    <reaction evidence="1">
        <text>coproporphyrinogen III + 3 O2 = coproporphyrin III + 3 H2O2</text>
        <dbReference type="Rhea" id="RHEA:43436"/>
        <dbReference type="ChEBI" id="CHEBI:15379"/>
        <dbReference type="ChEBI" id="CHEBI:16240"/>
        <dbReference type="ChEBI" id="CHEBI:57309"/>
        <dbReference type="ChEBI" id="CHEBI:131725"/>
        <dbReference type="EC" id="1.3.3.15"/>
    </reaction>
    <physiologicalReaction direction="left-to-right" evidence="1">
        <dbReference type="Rhea" id="RHEA:43437"/>
    </physiologicalReaction>
</comment>
<comment type="subcellular location">
    <subcellularLocation>
        <location evidence="12">Cytoplasm</location>
    </subcellularLocation>
</comment>
<reference evidence="14 15" key="1">
    <citation type="submission" date="2019-03" db="EMBL/GenBank/DDBJ databases">
        <title>Genomic Encyclopedia of Type Strains, Phase IV (KMG-IV): sequencing the most valuable type-strain genomes for metagenomic binning, comparative biology and taxonomic classification.</title>
        <authorList>
            <person name="Goeker M."/>
        </authorList>
    </citation>
    <scope>NUCLEOTIDE SEQUENCE [LARGE SCALE GENOMIC DNA]</scope>
    <source>
        <strain evidence="14 15">DSM 46770</strain>
    </source>
</reference>
<dbReference type="EMBL" id="SNYN01000015">
    <property type="protein sequence ID" value="TDQ49617.1"/>
    <property type="molecule type" value="Genomic_DNA"/>
</dbReference>
<dbReference type="NCBIfam" id="TIGR00562">
    <property type="entry name" value="proto_IX_ox"/>
    <property type="match status" value="1"/>
</dbReference>
<keyword evidence="10 12" id="KW-0560">Oxidoreductase</keyword>
<evidence type="ECO:0000256" key="3">
    <source>
        <dbReference type="ARBA" id="ARBA00002185"/>
    </source>
</evidence>
<name>A0A4V3D7Z5_9ACTN</name>
<evidence type="ECO:0000259" key="13">
    <source>
        <dbReference type="Pfam" id="PF01593"/>
    </source>
</evidence>
<dbReference type="InterPro" id="IPR002937">
    <property type="entry name" value="Amino_oxidase"/>
</dbReference>
<accession>A0A4V3D7Z5</accession>
<evidence type="ECO:0000256" key="7">
    <source>
        <dbReference type="ARBA" id="ARBA00019046"/>
    </source>
</evidence>
<evidence type="ECO:0000256" key="4">
    <source>
        <dbReference type="ARBA" id="ARBA00004744"/>
    </source>
</evidence>
<dbReference type="InterPro" id="IPR004572">
    <property type="entry name" value="Protoporphyrinogen_oxidase"/>
</dbReference>
<keyword evidence="12" id="KW-0963">Cytoplasm</keyword>
<dbReference type="PANTHER" id="PTHR42923">
    <property type="entry name" value="PROTOPORPHYRINOGEN OXIDASE"/>
    <property type="match status" value="1"/>
</dbReference>
<keyword evidence="9 12" id="KW-0274">FAD</keyword>
<evidence type="ECO:0000313" key="14">
    <source>
        <dbReference type="EMBL" id="TDQ49617.1"/>
    </source>
</evidence>
<comment type="cofactor">
    <cofactor evidence="2 12">
        <name>FAD</name>
        <dbReference type="ChEBI" id="CHEBI:57692"/>
    </cofactor>
</comment>
<dbReference type="PANTHER" id="PTHR42923:SF3">
    <property type="entry name" value="PROTOPORPHYRINOGEN OXIDASE"/>
    <property type="match status" value="1"/>
</dbReference>
<dbReference type="Pfam" id="PF01593">
    <property type="entry name" value="Amino_oxidase"/>
    <property type="match status" value="1"/>
</dbReference>
<keyword evidence="8 12" id="KW-0285">Flavoprotein</keyword>
<evidence type="ECO:0000256" key="9">
    <source>
        <dbReference type="ARBA" id="ARBA00022827"/>
    </source>
</evidence>
<evidence type="ECO:0000256" key="11">
    <source>
        <dbReference type="ARBA" id="ARBA00023133"/>
    </source>
</evidence>
<keyword evidence="11 12" id="KW-0350">Heme biosynthesis</keyword>
<dbReference type="InterPro" id="IPR050464">
    <property type="entry name" value="Zeta_carotene_desat/Oxidored"/>
</dbReference>
<comment type="function">
    <text evidence="3 12">Involved in coproporphyrin-dependent heme b biosynthesis. Catalyzes the oxidation of coproporphyrinogen III to coproporphyrin III.</text>
</comment>
<dbReference type="InterPro" id="IPR036188">
    <property type="entry name" value="FAD/NAD-bd_sf"/>
</dbReference>
<dbReference type="Gene3D" id="3.90.660.20">
    <property type="entry name" value="Protoporphyrinogen oxidase, mitochondrial, domain 2"/>
    <property type="match status" value="1"/>
</dbReference>
<dbReference type="Proteomes" id="UP000295281">
    <property type="component" value="Unassembled WGS sequence"/>
</dbReference>